<dbReference type="GO" id="GO:0009231">
    <property type="term" value="P:riboflavin biosynthetic process"/>
    <property type="evidence" value="ECO:0007669"/>
    <property type="project" value="TreeGrafter"/>
</dbReference>
<accession>A0A4R6QKY1</accession>
<keyword evidence="2" id="KW-0479">Metal-binding</keyword>
<name>A0A4R6QKY1_9BURK</name>
<dbReference type="GO" id="GO:0016811">
    <property type="term" value="F:hydrolase activity, acting on carbon-nitrogen (but not peptide) bonds, in linear amides"/>
    <property type="evidence" value="ECO:0007669"/>
    <property type="project" value="TreeGrafter"/>
</dbReference>
<evidence type="ECO:0000256" key="5">
    <source>
        <dbReference type="ARBA" id="ARBA00024029"/>
    </source>
</evidence>
<dbReference type="Gene3D" id="3.40.50.10310">
    <property type="entry name" value="Creatininase"/>
    <property type="match status" value="1"/>
</dbReference>
<organism evidence="6 7">
    <name type="scientific">Roseateles toxinivorans</name>
    <dbReference type="NCBI Taxonomy" id="270368"/>
    <lineage>
        <taxon>Bacteria</taxon>
        <taxon>Pseudomonadati</taxon>
        <taxon>Pseudomonadota</taxon>
        <taxon>Betaproteobacteria</taxon>
        <taxon>Burkholderiales</taxon>
        <taxon>Sphaerotilaceae</taxon>
        <taxon>Roseateles</taxon>
    </lineage>
</organism>
<comment type="cofactor">
    <cofactor evidence="1">
        <name>Zn(2+)</name>
        <dbReference type="ChEBI" id="CHEBI:29105"/>
    </cofactor>
</comment>
<reference evidence="6 7" key="1">
    <citation type="submission" date="2019-03" db="EMBL/GenBank/DDBJ databases">
        <title>Genomic Encyclopedia of Type Strains, Phase IV (KMG-IV): sequencing the most valuable type-strain genomes for metagenomic binning, comparative biology and taxonomic classification.</title>
        <authorList>
            <person name="Goeker M."/>
        </authorList>
    </citation>
    <scope>NUCLEOTIDE SEQUENCE [LARGE SCALE GENOMIC DNA]</scope>
    <source>
        <strain evidence="6 7">DSM 16998</strain>
    </source>
</reference>
<evidence type="ECO:0000256" key="3">
    <source>
        <dbReference type="ARBA" id="ARBA00022801"/>
    </source>
</evidence>
<evidence type="ECO:0000256" key="1">
    <source>
        <dbReference type="ARBA" id="ARBA00001947"/>
    </source>
</evidence>
<dbReference type="PANTHER" id="PTHR35005">
    <property type="entry name" value="3-DEHYDRO-SCYLLO-INOSOSE HYDROLASE"/>
    <property type="match status" value="1"/>
</dbReference>
<keyword evidence="7" id="KW-1185">Reference proteome</keyword>
<comment type="similarity">
    <text evidence="5">Belongs to the creatininase superfamily.</text>
</comment>
<evidence type="ECO:0000256" key="2">
    <source>
        <dbReference type="ARBA" id="ARBA00022723"/>
    </source>
</evidence>
<dbReference type="OrthoDB" id="9801445at2"/>
<dbReference type="AlphaFoldDB" id="A0A4R6QKY1"/>
<sequence length="234" mass="26111">MRIRDCHWQQIESHLRNDDRVVLPLGSVEQHAWLSLAVDAILSEEVAVAAAEPLGVPVYPAQPYGYTPTYVAFPGTMSLRLETLLAVMGDLIASLHHHGFRRVLIVNGHGGNQPVAGLLQQLMAEHRGLQLKWHNWWAAPRTMAFVREQDPQASHASWMENFRSTRLPGVELPSSPKPPVDYARMALMDPQAKRTYLGDGCYGGHYQQPDAVMDALWAIAVAETRAQLEGPWLP</sequence>
<dbReference type="RefSeq" id="WP_133701665.1">
    <property type="nucleotide sequence ID" value="NZ_SNXS01000004.1"/>
</dbReference>
<dbReference type="Proteomes" id="UP000295361">
    <property type="component" value="Unassembled WGS sequence"/>
</dbReference>
<keyword evidence="3 6" id="KW-0378">Hydrolase</keyword>
<evidence type="ECO:0000256" key="4">
    <source>
        <dbReference type="ARBA" id="ARBA00022833"/>
    </source>
</evidence>
<evidence type="ECO:0000313" key="6">
    <source>
        <dbReference type="EMBL" id="TDP63799.1"/>
    </source>
</evidence>
<dbReference type="InParanoid" id="A0A4R6QKY1"/>
<gene>
    <name evidence="6" type="ORF">DES47_10481</name>
</gene>
<dbReference type="Pfam" id="PF02633">
    <property type="entry name" value="Creatininase"/>
    <property type="match status" value="1"/>
</dbReference>
<evidence type="ECO:0000313" key="7">
    <source>
        <dbReference type="Proteomes" id="UP000295361"/>
    </source>
</evidence>
<dbReference type="EMBL" id="SNXS01000004">
    <property type="protein sequence ID" value="TDP63799.1"/>
    <property type="molecule type" value="Genomic_DNA"/>
</dbReference>
<dbReference type="GO" id="GO:0046872">
    <property type="term" value="F:metal ion binding"/>
    <property type="evidence" value="ECO:0007669"/>
    <property type="project" value="UniProtKB-KW"/>
</dbReference>
<protein>
    <submittedName>
        <fullName evidence="6">Creatinine amidohydrolase</fullName>
    </submittedName>
</protein>
<dbReference type="PANTHER" id="PTHR35005:SF1">
    <property type="entry name" value="2-AMINO-5-FORMYLAMINO-6-RIBOSYLAMINOPYRIMIDIN-4(3H)-ONE 5'-MONOPHOSPHATE DEFORMYLASE"/>
    <property type="match status" value="1"/>
</dbReference>
<comment type="caution">
    <text evidence="6">The sequence shown here is derived from an EMBL/GenBank/DDBJ whole genome shotgun (WGS) entry which is preliminary data.</text>
</comment>
<proteinExistence type="inferred from homology"/>
<dbReference type="InterPro" id="IPR024087">
    <property type="entry name" value="Creatininase-like_sf"/>
</dbReference>
<dbReference type="InterPro" id="IPR003785">
    <property type="entry name" value="Creatininase/forma_Hydrolase"/>
</dbReference>
<dbReference type="SUPFAM" id="SSF102215">
    <property type="entry name" value="Creatininase"/>
    <property type="match status" value="1"/>
</dbReference>
<keyword evidence="4" id="KW-0862">Zinc</keyword>